<keyword evidence="2" id="KW-1185">Reference proteome</keyword>
<organism evidence="1 2">
    <name type="scientific">Trichonephila clavata</name>
    <name type="common">Joro spider</name>
    <name type="synonym">Nephila clavata</name>
    <dbReference type="NCBI Taxonomy" id="2740835"/>
    <lineage>
        <taxon>Eukaryota</taxon>
        <taxon>Metazoa</taxon>
        <taxon>Ecdysozoa</taxon>
        <taxon>Arthropoda</taxon>
        <taxon>Chelicerata</taxon>
        <taxon>Arachnida</taxon>
        <taxon>Araneae</taxon>
        <taxon>Araneomorphae</taxon>
        <taxon>Entelegynae</taxon>
        <taxon>Araneoidea</taxon>
        <taxon>Nephilidae</taxon>
        <taxon>Trichonephila</taxon>
    </lineage>
</organism>
<evidence type="ECO:0000313" key="1">
    <source>
        <dbReference type="EMBL" id="GFQ93243.1"/>
    </source>
</evidence>
<gene>
    <name evidence="1" type="primary">AVEN_234068_1</name>
    <name evidence="1" type="ORF">TNCT_468101</name>
</gene>
<evidence type="ECO:0000313" key="2">
    <source>
        <dbReference type="Proteomes" id="UP000887116"/>
    </source>
</evidence>
<accession>A0A8X6L4A2</accession>
<reference evidence="1" key="1">
    <citation type="submission" date="2020-07" db="EMBL/GenBank/DDBJ databases">
        <title>Multicomponent nature underlies the extraordinary mechanical properties of spider dragline silk.</title>
        <authorList>
            <person name="Kono N."/>
            <person name="Nakamura H."/>
            <person name="Mori M."/>
            <person name="Yoshida Y."/>
            <person name="Ohtoshi R."/>
            <person name="Malay A.D."/>
            <person name="Moran D.A.P."/>
            <person name="Tomita M."/>
            <person name="Numata K."/>
            <person name="Arakawa K."/>
        </authorList>
    </citation>
    <scope>NUCLEOTIDE SEQUENCE</scope>
</reference>
<sequence>MVTFSALTYIKTGAIAADVYKKFIKKLPCKNLHRCNVISGMGRPECVHQIWCFKPELLACRFAHCLASVPPGRPGQSIRKIFFVHNDISDVGYNT</sequence>
<dbReference type="AlphaFoldDB" id="A0A8X6L4A2"/>
<name>A0A8X6L4A2_TRICU</name>
<dbReference type="Proteomes" id="UP000887116">
    <property type="component" value="Unassembled WGS sequence"/>
</dbReference>
<proteinExistence type="predicted"/>
<dbReference type="EMBL" id="BMAO01024141">
    <property type="protein sequence ID" value="GFQ93243.1"/>
    <property type="molecule type" value="Genomic_DNA"/>
</dbReference>
<comment type="caution">
    <text evidence="1">The sequence shown here is derived from an EMBL/GenBank/DDBJ whole genome shotgun (WGS) entry which is preliminary data.</text>
</comment>
<dbReference type="OrthoDB" id="6444536at2759"/>
<protein>
    <submittedName>
        <fullName evidence="1">Uncharacterized protein</fullName>
    </submittedName>
</protein>